<dbReference type="InterPro" id="IPR005158">
    <property type="entry name" value="BTAD"/>
</dbReference>
<evidence type="ECO:0000259" key="6">
    <source>
        <dbReference type="PROSITE" id="PS51755"/>
    </source>
</evidence>
<evidence type="ECO:0000313" key="7">
    <source>
        <dbReference type="EMBL" id="TQJ00968.1"/>
    </source>
</evidence>
<dbReference type="GO" id="GO:0003677">
    <property type="term" value="F:DNA binding"/>
    <property type="evidence" value="ECO:0007669"/>
    <property type="project" value="UniProtKB-UniRule"/>
</dbReference>
<dbReference type="Pfam" id="PF03704">
    <property type="entry name" value="BTAD"/>
    <property type="match status" value="1"/>
</dbReference>
<evidence type="ECO:0000313" key="8">
    <source>
        <dbReference type="Proteomes" id="UP000320876"/>
    </source>
</evidence>
<evidence type="ECO:0000256" key="4">
    <source>
        <dbReference type="ARBA" id="ARBA00023163"/>
    </source>
</evidence>
<feature type="domain" description="OmpR/PhoB-type" evidence="6">
    <location>
        <begin position="64"/>
        <end position="165"/>
    </location>
</feature>
<keyword evidence="8" id="KW-1185">Reference proteome</keyword>
<keyword evidence="2" id="KW-0805">Transcription regulation</keyword>
<name>A0A542DD24_AMYCI</name>
<comment type="caution">
    <text evidence="7">The sequence shown here is derived from an EMBL/GenBank/DDBJ whole genome shotgun (WGS) entry which is preliminary data.</text>
</comment>
<dbReference type="SMART" id="SM00421">
    <property type="entry name" value="HTH_LUXR"/>
    <property type="match status" value="1"/>
</dbReference>
<comment type="similarity">
    <text evidence="1">Belongs to the AfsR/DnrI/RedD regulatory family.</text>
</comment>
<dbReference type="Gene3D" id="1.25.40.10">
    <property type="entry name" value="Tetratricopeptide repeat domain"/>
    <property type="match status" value="1"/>
</dbReference>
<dbReference type="PROSITE" id="PS51755">
    <property type="entry name" value="OMPR_PHOB"/>
    <property type="match status" value="1"/>
</dbReference>
<keyword evidence="4" id="KW-0804">Transcription</keyword>
<proteinExistence type="inferred from homology"/>
<dbReference type="PANTHER" id="PTHR35807:SF1">
    <property type="entry name" value="TRANSCRIPTIONAL REGULATOR REDD"/>
    <property type="match status" value="1"/>
</dbReference>
<organism evidence="7 8">
    <name type="scientific">Amycolatopsis cihanbeyliensis</name>
    <dbReference type="NCBI Taxonomy" id="1128664"/>
    <lineage>
        <taxon>Bacteria</taxon>
        <taxon>Bacillati</taxon>
        <taxon>Actinomycetota</taxon>
        <taxon>Actinomycetes</taxon>
        <taxon>Pseudonocardiales</taxon>
        <taxon>Pseudonocardiaceae</taxon>
        <taxon>Amycolatopsis</taxon>
    </lineage>
</organism>
<dbReference type="GO" id="GO:0006355">
    <property type="term" value="P:regulation of DNA-templated transcription"/>
    <property type="evidence" value="ECO:0007669"/>
    <property type="project" value="InterPro"/>
</dbReference>
<dbReference type="SUPFAM" id="SSF48452">
    <property type="entry name" value="TPR-like"/>
    <property type="match status" value="1"/>
</dbReference>
<dbReference type="SMART" id="SM00862">
    <property type="entry name" value="Trans_reg_C"/>
    <property type="match status" value="1"/>
</dbReference>
<dbReference type="CDD" id="cd00383">
    <property type="entry name" value="trans_reg_C"/>
    <property type="match status" value="1"/>
</dbReference>
<dbReference type="InterPro" id="IPR051677">
    <property type="entry name" value="AfsR-DnrI-RedD_regulator"/>
</dbReference>
<feature type="DNA-binding region" description="OmpR/PhoB-type" evidence="5">
    <location>
        <begin position="64"/>
        <end position="165"/>
    </location>
</feature>
<dbReference type="InterPro" id="IPR036388">
    <property type="entry name" value="WH-like_DNA-bd_sf"/>
</dbReference>
<sequence length="318" mass="33959">MALTTFDHDSRTEALTARERDVLQAVGRGLTVAEAATELAMSEVSVEGHLRGILLRLGLAVTPSAPPAPGPPLRLRVLGPLRAWRGEVPLNLGPVRQQALLAALVLRRDVTVSRRELLDGVWGMEPPVANVVPVYVYRLRTCLGAGDGRRDSVIGSDRGGYRFAGGGVWLDSTRVEEIAAEAGAAKRAGDLAAAVGGYAGALELFRGEPLAGLPGPFAEGERRRLTERRTALLQEKLDGQLRLGRHPEVIGELSALTSAHPYSEPLAALLMRALHSSGRRADALGAFARLRHRLADDLGVEPSDVAHRAHQAVLRGDV</sequence>
<dbReference type="InterPro" id="IPR001867">
    <property type="entry name" value="OmpR/PhoB-type_DNA-bd"/>
</dbReference>
<gene>
    <name evidence="7" type="ORF">FB471_0623</name>
</gene>
<protein>
    <submittedName>
        <fullName evidence="7">DNA-binding SARP family transcriptional activator</fullName>
    </submittedName>
</protein>
<dbReference type="SUPFAM" id="SSF46894">
    <property type="entry name" value="C-terminal effector domain of the bipartite response regulators"/>
    <property type="match status" value="2"/>
</dbReference>
<dbReference type="CDD" id="cd15831">
    <property type="entry name" value="BTAD"/>
    <property type="match status" value="1"/>
</dbReference>
<dbReference type="InterPro" id="IPR000792">
    <property type="entry name" value="Tscrpt_reg_LuxR_C"/>
</dbReference>
<evidence type="ECO:0000256" key="2">
    <source>
        <dbReference type="ARBA" id="ARBA00023015"/>
    </source>
</evidence>
<dbReference type="InterPro" id="IPR011990">
    <property type="entry name" value="TPR-like_helical_dom_sf"/>
</dbReference>
<dbReference type="Pfam" id="PF00196">
    <property type="entry name" value="GerE"/>
    <property type="match status" value="1"/>
</dbReference>
<dbReference type="AlphaFoldDB" id="A0A542DD24"/>
<dbReference type="EMBL" id="VFML01000001">
    <property type="protein sequence ID" value="TQJ00968.1"/>
    <property type="molecule type" value="Genomic_DNA"/>
</dbReference>
<dbReference type="GO" id="GO:0000160">
    <property type="term" value="P:phosphorelay signal transduction system"/>
    <property type="evidence" value="ECO:0007669"/>
    <property type="project" value="InterPro"/>
</dbReference>
<dbReference type="InterPro" id="IPR016032">
    <property type="entry name" value="Sig_transdc_resp-reg_C-effctor"/>
</dbReference>
<dbReference type="SMART" id="SM01043">
    <property type="entry name" value="BTAD"/>
    <property type="match status" value="1"/>
</dbReference>
<keyword evidence="3 5" id="KW-0238">DNA-binding</keyword>
<dbReference type="Pfam" id="PF00486">
    <property type="entry name" value="Trans_reg_C"/>
    <property type="match status" value="1"/>
</dbReference>
<accession>A0A542DD24</accession>
<dbReference type="Gene3D" id="1.10.10.10">
    <property type="entry name" value="Winged helix-like DNA-binding domain superfamily/Winged helix DNA-binding domain"/>
    <property type="match status" value="2"/>
</dbReference>
<dbReference type="Proteomes" id="UP000320876">
    <property type="component" value="Unassembled WGS sequence"/>
</dbReference>
<dbReference type="PANTHER" id="PTHR35807">
    <property type="entry name" value="TRANSCRIPTIONAL REGULATOR REDD-RELATED"/>
    <property type="match status" value="1"/>
</dbReference>
<dbReference type="RefSeq" id="WP_246076217.1">
    <property type="nucleotide sequence ID" value="NZ_VFML01000001.1"/>
</dbReference>
<evidence type="ECO:0000256" key="5">
    <source>
        <dbReference type="PROSITE-ProRule" id="PRU01091"/>
    </source>
</evidence>
<evidence type="ECO:0000256" key="1">
    <source>
        <dbReference type="ARBA" id="ARBA00005820"/>
    </source>
</evidence>
<reference evidence="7 8" key="1">
    <citation type="submission" date="2019-06" db="EMBL/GenBank/DDBJ databases">
        <title>Sequencing the genomes of 1000 actinobacteria strains.</title>
        <authorList>
            <person name="Klenk H.-P."/>
        </authorList>
    </citation>
    <scope>NUCLEOTIDE SEQUENCE [LARGE SCALE GENOMIC DNA]</scope>
    <source>
        <strain evidence="7 8">DSM 45679</strain>
    </source>
</reference>
<dbReference type="PRINTS" id="PR00038">
    <property type="entry name" value="HTHLUXR"/>
</dbReference>
<evidence type="ECO:0000256" key="3">
    <source>
        <dbReference type="ARBA" id="ARBA00023125"/>
    </source>
</evidence>